<dbReference type="PANTHER" id="PTHR35112:SF1">
    <property type="entry name" value="RING_FYVE_PHD ZINC FINGER SUPERFAMILY PROTEIN"/>
    <property type="match status" value="1"/>
</dbReference>
<dbReference type="InterPro" id="IPR056698">
    <property type="entry name" value="DUF7796"/>
</dbReference>
<evidence type="ECO:0000313" key="3">
    <source>
        <dbReference type="EMBL" id="KAL1512175.1"/>
    </source>
</evidence>
<protein>
    <recommendedName>
        <fullName evidence="2">DUF7796 domain-containing protein</fullName>
    </recommendedName>
</protein>
<accession>A0AB34J5T5</accession>
<reference evidence="3 4" key="1">
    <citation type="journal article" date="2024" name="Science">
        <title>Giant polyketide synthase enzymes in the biosynthesis of giant marine polyether toxins.</title>
        <authorList>
            <person name="Fallon T.R."/>
            <person name="Shende V.V."/>
            <person name="Wierzbicki I.H."/>
            <person name="Pendleton A.L."/>
            <person name="Watervoot N.F."/>
            <person name="Auber R.P."/>
            <person name="Gonzalez D.J."/>
            <person name="Wisecaver J.H."/>
            <person name="Moore B.S."/>
        </authorList>
    </citation>
    <scope>NUCLEOTIDE SEQUENCE [LARGE SCALE GENOMIC DNA]</scope>
    <source>
        <strain evidence="3 4">12B1</strain>
    </source>
</reference>
<comment type="caution">
    <text evidence="3">The sequence shown here is derived from an EMBL/GenBank/DDBJ whole genome shotgun (WGS) entry which is preliminary data.</text>
</comment>
<feature type="region of interest" description="Disordered" evidence="1">
    <location>
        <begin position="1"/>
        <end position="32"/>
    </location>
</feature>
<name>A0AB34J5T5_PRYPA</name>
<keyword evidence="4" id="KW-1185">Reference proteome</keyword>
<evidence type="ECO:0000256" key="1">
    <source>
        <dbReference type="SAM" id="MobiDB-lite"/>
    </source>
</evidence>
<dbReference type="EMBL" id="JBGBPQ010000013">
    <property type="protein sequence ID" value="KAL1512175.1"/>
    <property type="molecule type" value="Genomic_DNA"/>
</dbReference>
<dbReference type="PANTHER" id="PTHR35112">
    <property type="entry name" value="OS08G0360500 PROTEIN"/>
    <property type="match status" value="1"/>
</dbReference>
<organism evidence="3 4">
    <name type="scientific">Prymnesium parvum</name>
    <name type="common">Toxic golden alga</name>
    <dbReference type="NCBI Taxonomy" id="97485"/>
    <lineage>
        <taxon>Eukaryota</taxon>
        <taxon>Haptista</taxon>
        <taxon>Haptophyta</taxon>
        <taxon>Prymnesiophyceae</taxon>
        <taxon>Prymnesiales</taxon>
        <taxon>Prymnesiaceae</taxon>
        <taxon>Prymnesium</taxon>
    </lineage>
</organism>
<dbReference type="Pfam" id="PF25072">
    <property type="entry name" value="DUF7796"/>
    <property type="match status" value="1"/>
</dbReference>
<feature type="compositionally biased region" description="Basic and acidic residues" evidence="1">
    <location>
        <begin position="1"/>
        <end position="19"/>
    </location>
</feature>
<proteinExistence type="predicted"/>
<sequence length="334" mass="37657">MYGRRAEAPAAPRRCEPTDGARPNCSSSAAPHEPRAPLRIALCLLGLERTLDLMQHNTAALLRLMASRGEVHVFGVQPVQESWTHVYLLLSLAGLRAQATIERQRLVNLTAPPKFYPQLAARAFMIELRDCAHCAEMIRAREGREGWQYGVVVRARLDLFWEVLPSWPPLAPKQVHVPSMSKCHGVNDKFALGDRLGMEQYLSRVHRLSYDPRTPSFSSEQFLKRALKGVRVQSHYDWMFCKMGRATNLSTWSLTSANMWLECSLRIVKGVRCERMTCGWCGQGCRCWNSMSVAPRAAAVIVIGCGFVGSASLPRVSGMQRSLSDTHRMARWYR</sequence>
<dbReference type="AlphaFoldDB" id="A0AB34J5T5"/>
<evidence type="ECO:0000259" key="2">
    <source>
        <dbReference type="Pfam" id="PF25072"/>
    </source>
</evidence>
<evidence type="ECO:0000313" key="4">
    <source>
        <dbReference type="Proteomes" id="UP001515480"/>
    </source>
</evidence>
<gene>
    <name evidence="3" type="ORF">AB1Y20_005441</name>
</gene>
<feature type="domain" description="DUF7796" evidence="2">
    <location>
        <begin position="39"/>
        <end position="234"/>
    </location>
</feature>
<dbReference type="Proteomes" id="UP001515480">
    <property type="component" value="Unassembled WGS sequence"/>
</dbReference>